<dbReference type="RefSeq" id="WP_035324739.1">
    <property type="nucleotide sequence ID" value="NZ_CP015125.1"/>
</dbReference>
<organism evidence="3 4">
    <name type="scientific">Dokdonia donghaensis DSW-1</name>
    <dbReference type="NCBI Taxonomy" id="1300343"/>
    <lineage>
        <taxon>Bacteria</taxon>
        <taxon>Pseudomonadati</taxon>
        <taxon>Bacteroidota</taxon>
        <taxon>Flavobacteriia</taxon>
        <taxon>Flavobacteriales</taxon>
        <taxon>Flavobacteriaceae</taxon>
        <taxon>Dokdonia</taxon>
    </lineage>
</organism>
<dbReference type="Gene3D" id="2.60.120.10">
    <property type="entry name" value="Jelly Rolls"/>
    <property type="match status" value="1"/>
</dbReference>
<dbReference type="PATRIC" id="fig|1300343.5.peg.2200"/>
<dbReference type="InterPro" id="IPR036291">
    <property type="entry name" value="NAD(P)-bd_dom_sf"/>
</dbReference>
<feature type="domain" description="Capsular polysaccharide assembling protein CapF C-terminal" evidence="2">
    <location>
        <begin position="258"/>
        <end position="368"/>
    </location>
</feature>
<dbReference type="InterPro" id="IPR001509">
    <property type="entry name" value="Epimerase_deHydtase"/>
</dbReference>
<evidence type="ECO:0000259" key="1">
    <source>
        <dbReference type="Pfam" id="PF01370"/>
    </source>
</evidence>
<gene>
    <name evidence="3" type="ORF">NV36_01760</name>
</gene>
<dbReference type="AlphaFoldDB" id="A0A0A2GZ39"/>
<dbReference type="PANTHER" id="PTHR43245">
    <property type="entry name" value="BIFUNCTIONAL POLYMYXIN RESISTANCE PROTEIN ARNA"/>
    <property type="match status" value="1"/>
</dbReference>
<dbReference type="SUPFAM" id="SSF51182">
    <property type="entry name" value="RmlC-like cupins"/>
    <property type="match status" value="1"/>
</dbReference>
<name>A0A0A2GZ39_9FLAO</name>
<evidence type="ECO:0000313" key="3">
    <source>
        <dbReference type="EMBL" id="KGO05700.1"/>
    </source>
</evidence>
<dbReference type="OrthoDB" id="9801056at2"/>
<sequence>MIKIGVTGNKGFLGRHLVNTINLEPEKYSIVQFERDYFEDTSKLDAFVSSCDVIYHLAAMNRHEDQQIIYNSNITLVKTLISALERTGSIPSIYFSSSTQKDQDNLYGKSKKVGQQLLQKWGIEHDARVVSFVIPNVFGAFGKPFYNSFIATFCHLLTTGGSPTVENDSEVSLIYVHNLVKEMLRPIGDGTDHLEIEVDSDIKITVKETLRLLENYKDLYFDNGVIPNLPTPFELNLFNTYRSFINHESYFPRLYTEHSDERGSFVELIRLQQGGQVSFSTTVPNITRGNHYHTRKIERFSVIKGEARIEMRKIDNTEVLTFDISGDQPSYVDIPIWYTHNIKNTGNEELYTIFWINEFYNPTDADTFFVEV</sequence>
<feature type="domain" description="NAD-dependent epimerase/dehydratase" evidence="1">
    <location>
        <begin position="6"/>
        <end position="184"/>
    </location>
</feature>
<dbReference type="Gene3D" id="3.40.50.720">
    <property type="entry name" value="NAD(P)-binding Rossmann-like Domain"/>
    <property type="match status" value="1"/>
</dbReference>
<protein>
    <submittedName>
        <fullName evidence="3">Epimerase</fullName>
    </submittedName>
</protein>
<proteinExistence type="predicted"/>
<dbReference type="CDD" id="cd07007">
    <property type="entry name" value="cupin_CapF-like_C"/>
    <property type="match status" value="1"/>
</dbReference>
<dbReference type="PANTHER" id="PTHR43245:SF55">
    <property type="entry name" value="NAD(P)-BINDING DOMAIN-CONTAINING PROTEIN"/>
    <property type="match status" value="1"/>
</dbReference>
<reference evidence="3 4" key="1">
    <citation type="submission" date="2014-10" db="EMBL/GenBank/DDBJ databases">
        <title>Draft genome sequence of the proteorhodopsin-containing marine bacterium Dokdonia donghaensis.</title>
        <authorList>
            <person name="Gomez-Consarnau L."/>
            <person name="Gonzalez J.M."/>
            <person name="Riedel T."/>
            <person name="Jaenicke S."/>
            <person name="Wagner-Doebler I."/>
            <person name="Fuhrman J.A."/>
        </authorList>
    </citation>
    <scope>NUCLEOTIDE SEQUENCE [LARGE SCALE GENOMIC DNA]</scope>
    <source>
        <strain evidence="3 4">DSW-1</strain>
    </source>
</reference>
<dbReference type="InterPro" id="IPR029303">
    <property type="entry name" value="CapF_C"/>
</dbReference>
<dbReference type="SUPFAM" id="SSF51735">
    <property type="entry name" value="NAD(P)-binding Rossmann-fold domains"/>
    <property type="match status" value="1"/>
</dbReference>
<dbReference type="EMBL" id="JSAQ01000001">
    <property type="protein sequence ID" value="KGO05700.1"/>
    <property type="molecule type" value="Genomic_DNA"/>
</dbReference>
<dbReference type="Proteomes" id="UP000030140">
    <property type="component" value="Unassembled WGS sequence"/>
</dbReference>
<dbReference type="InterPro" id="IPR011051">
    <property type="entry name" value="RmlC_Cupin_sf"/>
</dbReference>
<dbReference type="Pfam" id="PF01370">
    <property type="entry name" value="Epimerase"/>
    <property type="match status" value="1"/>
</dbReference>
<evidence type="ECO:0000313" key="4">
    <source>
        <dbReference type="Proteomes" id="UP000030140"/>
    </source>
</evidence>
<accession>A0A0A2GZ39</accession>
<dbReference type="InterPro" id="IPR050177">
    <property type="entry name" value="Lipid_A_modif_metabolic_enz"/>
</dbReference>
<keyword evidence="4" id="KW-1185">Reference proteome</keyword>
<dbReference type="KEGG" id="ddo:I597_2182"/>
<dbReference type="InterPro" id="IPR014710">
    <property type="entry name" value="RmlC-like_jellyroll"/>
</dbReference>
<dbReference type="Pfam" id="PF14667">
    <property type="entry name" value="Polysacc_synt_C"/>
    <property type="match status" value="1"/>
</dbReference>
<evidence type="ECO:0000259" key="2">
    <source>
        <dbReference type="Pfam" id="PF14667"/>
    </source>
</evidence>
<comment type="caution">
    <text evidence="3">The sequence shown here is derived from an EMBL/GenBank/DDBJ whole genome shotgun (WGS) entry which is preliminary data.</text>
</comment>